<feature type="transmembrane region" description="Helical" evidence="9">
    <location>
        <begin position="33"/>
        <end position="56"/>
    </location>
</feature>
<dbReference type="PANTHER" id="PTHR33910:SF1">
    <property type="entry name" value="PROTEIN TRANSLOCASE SUBUNIT SECE"/>
    <property type="match status" value="1"/>
</dbReference>
<dbReference type="InterPro" id="IPR001901">
    <property type="entry name" value="Translocase_SecE/Sec61-g"/>
</dbReference>
<dbReference type="NCBIfam" id="TIGR00964">
    <property type="entry name" value="secE_bact"/>
    <property type="match status" value="1"/>
</dbReference>
<dbReference type="PANTHER" id="PTHR33910">
    <property type="entry name" value="PROTEIN TRANSLOCASE SUBUNIT SECE"/>
    <property type="match status" value="1"/>
</dbReference>
<evidence type="ECO:0000313" key="10">
    <source>
        <dbReference type="EMBL" id="PJE64909.1"/>
    </source>
</evidence>
<keyword evidence="5 9" id="KW-0653">Protein transport</keyword>
<dbReference type="GO" id="GO:0065002">
    <property type="term" value="P:intracellular protein transmembrane transport"/>
    <property type="evidence" value="ECO:0007669"/>
    <property type="project" value="UniProtKB-UniRule"/>
</dbReference>
<evidence type="ECO:0000256" key="7">
    <source>
        <dbReference type="ARBA" id="ARBA00023010"/>
    </source>
</evidence>
<protein>
    <recommendedName>
        <fullName evidence="9">Protein translocase subunit SecE</fullName>
    </recommendedName>
</protein>
<accession>A0A2M8KYB1</accession>
<dbReference type="Proteomes" id="UP000229098">
    <property type="component" value="Unassembled WGS sequence"/>
</dbReference>
<sequence>MIKKLTAYFAETRIELKRVTWPSREETLRMTAAVVFISIVVAIFLGFLDILFQYLLEAFIL</sequence>
<dbReference type="GO" id="GO:0008320">
    <property type="term" value="F:protein transmembrane transporter activity"/>
    <property type="evidence" value="ECO:0007669"/>
    <property type="project" value="UniProtKB-UniRule"/>
</dbReference>
<keyword evidence="3 9" id="KW-1003">Cell membrane</keyword>
<dbReference type="GO" id="GO:0043952">
    <property type="term" value="P:protein transport by the Sec complex"/>
    <property type="evidence" value="ECO:0007669"/>
    <property type="project" value="UniProtKB-UniRule"/>
</dbReference>
<organism evidence="10 11">
    <name type="scientific">Candidatus Ryanbacteria bacterium CG10_big_fil_rev_8_21_14_0_10_43_42</name>
    <dbReference type="NCBI Taxonomy" id="1974864"/>
    <lineage>
        <taxon>Bacteria</taxon>
        <taxon>Candidatus Ryaniibacteriota</taxon>
    </lineage>
</organism>
<dbReference type="PROSITE" id="PS01067">
    <property type="entry name" value="SECE_SEC61G"/>
    <property type="match status" value="1"/>
</dbReference>
<evidence type="ECO:0000256" key="8">
    <source>
        <dbReference type="ARBA" id="ARBA00023136"/>
    </source>
</evidence>
<proteinExistence type="inferred from homology"/>
<comment type="similarity">
    <text evidence="9">Belongs to the SecE/SEC61-gamma family.</text>
</comment>
<dbReference type="Gene3D" id="1.20.5.1030">
    <property type="entry name" value="Preprotein translocase secy subunit"/>
    <property type="match status" value="1"/>
</dbReference>
<evidence type="ECO:0000256" key="5">
    <source>
        <dbReference type="ARBA" id="ARBA00022927"/>
    </source>
</evidence>
<dbReference type="AlphaFoldDB" id="A0A2M8KYB1"/>
<dbReference type="HAMAP" id="MF_00422">
    <property type="entry name" value="SecE"/>
    <property type="match status" value="1"/>
</dbReference>
<comment type="caution">
    <text evidence="10">The sequence shown here is derived from an EMBL/GenBank/DDBJ whole genome shotgun (WGS) entry which is preliminary data.</text>
</comment>
<evidence type="ECO:0000256" key="6">
    <source>
        <dbReference type="ARBA" id="ARBA00022989"/>
    </source>
</evidence>
<dbReference type="GO" id="GO:0006605">
    <property type="term" value="P:protein targeting"/>
    <property type="evidence" value="ECO:0007669"/>
    <property type="project" value="UniProtKB-UniRule"/>
</dbReference>
<comment type="subunit">
    <text evidence="9">Component of the Sec protein translocase complex. Heterotrimer consisting of SecY, SecE and SecG subunits. The heterotrimers can form oligomers, although 1 heterotrimer is thought to be able to translocate proteins. Interacts with the ribosome. Interacts with SecDF, and other proteins may be involved. Interacts with SecA.</text>
</comment>
<evidence type="ECO:0000256" key="4">
    <source>
        <dbReference type="ARBA" id="ARBA00022692"/>
    </source>
</evidence>
<dbReference type="InterPro" id="IPR005807">
    <property type="entry name" value="SecE_bac"/>
</dbReference>
<evidence type="ECO:0000256" key="3">
    <source>
        <dbReference type="ARBA" id="ARBA00022475"/>
    </source>
</evidence>
<dbReference type="InterPro" id="IPR038379">
    <property type="entry name" value="SecE_sf"/>
</dbReference>
<name>A0A2M8KYB1_9BACT</name>
<keyword evidence="4 9" id="KW-0812">Transmembrane</keyword>
<evidence type="ECO:0000256" key="9">
    <source>
        <dbReference type="HAMAP-Rule" id="MF_00422"/>
    </source>
</evidence>
<comment type="subcellular location">
    <subcellularLocation>
        <location evidence="9">Cell membrane</location>
        <topology evidence="9">Single-pass membrane protein</topology>
    </subcellularLocation>
    <subcellularLocation>
        <location evidence="1">Membrane</location>
    </subcellularLocation>
</comment>
<dbReference type="GO" id="GO:0005886">
    <property type="term" value="C:plasma membrane"/>
    <property type="evidence" value="ECO:0007669"/>
    <property type="project" value="UniProtKB-SubCell"/>
</dbReference>
<evidence type="ECO:0000256" key="2">
    <source>
        <dbReference type="ARBA" id="ARBA00022448"/>
    </source>
</evidence>
<keyword evidence="8 9" id="KW-0472">Membrane</keyword>
<keyword evidence="2 9" id="KW-0813">Transport</keyword>
<keyword evidence="7 9" id="KW-0811">Translocation</keyword>
<dbReference type="Pfam" id="PF00584">
    <property type="entry name" value="SecE"/>
    <property type="match status" value="1"/>
</dbReference>
<dbReference type="EMBL" id="PFEF01000001">
    <property type="protein sequence ID" value="PJE64909.1"/>
    <property type="molecule type" value="Genomic_DNA"/>
</dbReference>
<reference evidence="11" key="1">
    <citation type="submission" date="2017-09" db="EMBL/GenBank/DDBJ databases">
        <title>Depth-based differentiation of microbial function through sediment-hosted aquifers and enrichment of novel symbionts in the deep terrestrial subsurface.</title>
        <authorList>
            <person name="Probst A.J."/>
            <person name="Ladd B."/>
            <person name="Jarett J.K."/>
            <person name="Geller-Mcgrath D.E."/>
            <person name="Sieber C.M.K."/>
            <person name="Emerson J.B."/>
            <person name="Anantharaman K."/>
            <person name="Thomas B.C."/>
            <person name="Malmstrom R."/>
            <person name="Stieglmeier M."/>
            <person name="Klingl A."/>
            <person name="Woyke T."/>
            <person name="Ryan C.M."/>
            <person name="Banfield J.F."/>
        </authorList>
    </citation>
    <scope>NUCLEOTIDE SEQUENCE [LARGE SCALE GENOMIC DNA]</scope>
</reference>
<evidence type="ECO:0000313" key="11">
    <source>
        <dbReference type="Proteomes" id="UP000229098"/>
    </source>
</evidence>
<gene>
    <name evidence="9" type="primary">secE</name>
    <name evidence="10" type="ORF">COU90_00110</name>
</gene>
<keyword evidence="6 9" id="KW-1133">Transmembrane helix</keyword>
<comment type="function">
    <text evidence="9">Essential subunit of the Sec protein translocation channel SecYEG. Clamps together the 2 halves of SecY. May contact the channel plug during translocation.</text>
</comment>
<evidence type="ECO:0000256" key="1">
    <source>
        <dbReference type="ARBA" id="ARBA00004370"/>
    </source>
</evidence>
<dbReference type="GO" id="GO:0009306">
    <property type="term" value="P:protein secretion"/>
    <property type="evidence" value="ECO:0007669"/>
    <property type="project" value="UniProtKB-UniRule"/>
</dbReference>